<dbReference type="EMBL" id="CP002879">
    <property type="protein sequence ID" value="AEI82271.1"/>
    <property type="molecule type" value="Genomic_DNA"/>
</dbReference>
<gene>
    <name evidence="1" type="ordered locus">CNE_BB1p08570</name>
</gene>
<dbReference type="Proteomes" id="UP000006798">
    <property type="component" value="Plasmid pBB1"/>
</dbReference>
<organism evidence="1 2">
    <name type="scientific">Cupriavidus necator (strain ATCC 43291 / DSM 13513 / CCUG 52238 / LMG 8453 / N-1)</name>
    <name type="common">Ralstonia eutropha</name>
    <dbReference type="NCBI Taxonomy" id="1042878"/>
    <lineage>
        <taxon>Bacteria</taxon>
        <taxon>Pseudomonadati</taxon>
        <taxon>Pseudomonadota</taxon>
        <taxon>Betaproteobacteria</taxon>
        <taxon>Burkholderiales</taxon>
        <taxon>Burkholderiaceae</taxon>
        <taxon>Cupriavidus</taxon>
    </lineage>
</organism>
<evidence type="ECO:0008006" key="3">
    <source>
        <dbReference type="Google" id="ProtNLM"/>
    </source>
</evidence>
<evidence type="ECO:0000313" key="2">
    <source>
        <dbReference type="Proteomes" id="UP000006798"/>
    </source>
</evidence>
<dbReference type="InterPro" id="IPR029045">
    <property type="entry name" value="ClpP/crotonase-like_dom_sf"/>
</dbReference>
<dbReference type="SUPFAM" id="SSF52096">
    <property type="entry name" value="ClpP/crotonase"/>
    <property type="match status" value="1"/>
</dbReference>
<protein>
    <recommendedName>
        <fullName evidence="3">Enoyl-CoA hydratase</fullName>
    </recommendedName>
</protein>
<dbReference type="AlphaFoldDB" id="F8GU67"/>
<reference evidence="1 2" key="1">
    <citation type="journal article" date="2011" name="J. Bacteriol.">
        <title>Complete genome sequence of the type strain Cupriavidus necator N-1.</title>
        <authorList>
            <person name="Poehlein A."/>
            <person name="Kusian B."/>
            <person name="Friedrich B."/>
            <person name="Daniel R."/>
            <person name="Bowien B."/>
        </authorList>
    </citation>
    <scope>NUCLEOTIDE SEQUENCE [LARGE SCALE GENOMIC DNA]</scope>
    <source>
        <strain evidence="2">ATCC 43291 / DSM 13513 / CCUG 52238 / LMG 8453 / N-1</strain>
        <plasmid evidence="1 2">pBB1</plasmid>
    </source>
</reference>
<sequence length="54" mass="5748">MRREGKRNAVNRQLADALDAALNTLDDDPGLYVGVLGGTECFCAGSDLSSRGDY</sequence>
<dbReference type="KEGG" id="cnc:CNE_BB1p08570"/>
<dbReference type="HOGENOM" id="CLU_3042538_0_0_4"/>
<keyword evidence="1" id="KW-0614">Plasmid</keyword>
<proteinExistence type="predicted"/>
<dbReference type="Gene3D" id="3.90.226.10">
    <property type="entry name" value="2-enoyl-CoA Hydratase, Chain A, domain 1"/>
    <property type="match status" value="1"/>
</dbReference>
<name>F8GU67_CUPNN</name>
<accession>F8GU67</accession>
<geneLocation type="plasmid" evidence="1 2">
    <name>pBB1</name>
</geneLocation>
<evidence type="ECO:0000313" key="1">
    <source>
        <dbReference type="EMBL" id="AEI82271.1"/>
    </source>
</evidence>